<dbReference type="Proteomes" id="UP000027931">
    <property type="component" value="Unassembled WGS sequence"/>
</dbReference>
<sequence>MQNQRIWTYALTALLALAPLSSLGAEAAGATTSNFPDVPDKYWASDAILQMREAGVINGAAGADGVLYFNPNGSVTRAEFAKMITDALHLTKSSSAQQFHDVGAHWGAGYISAAVDAHLIYGYPDSTYHPDNNITREEMAVMLERAVRRGNLSDKPDTSYKFSDDAAISDWARQDVYQAYQRALPNVTDNNFEPHRNATRAEAAYMISKTLNALSEKPHPVQESNGIKQITAVKNGHIALFDGSNWNAKFWNGVNLGATTPGHYPGELSPSKLDYLRWFQEMKDMNVDLVRVYTILPPYFYEALDEFNNGRTDPLYFLQGIWSPEEEMIADGDGADAWSPAITNPFKSEIVDAVHAVHGDLTRPVMPGHAYGTFHTDASKYLAGWLVGTEWYPNAVKLTNDHHPGMNPYSGTYFSAKSGASPFESWLASMLDTVGTEEMKFGWQHPVAFTNWVTADPIKHPEEPLADEDMVSVDPNHLGNTAKWSAGYYAAYHA</sequence>
<dbReference type="STRING" id="1157490.EL26_21535"/>
<evidence type="ECO:0000313" key="3">
    <source>
        <dbReference type="EMBL" id="KEO81263.1"/>
    </source>
</evidence>
<accession>A0A074LN43</accession>
<feature type="signal peptide" evidence="1">
    <location>
        <begin position="1"/>
        <end position="27"/>
    </location>
</feature>
<dbReference type="Pfam" id="PF00395">
    <property type="entry name" value="SLH"/>
    <property type="match status" value="3"/>
</dbReference>
<dbReference type="InterPro" id="IPR051465">
    <property type="entry name" value="Cell_Envelope_Struct_Comp"/>
</dbReference>
<feature type="domain" description="SLH" evidence="2">
    <location>
        <begin position="31"/>
        <end position="98"/>
    </location>
</feature>
<comment type="caution">
    <text evidence="3">The sequence shown here is derived from an EMBL/GenBank/DDBJ whole genome shotgun (WGS) entry which is preliminary data.</text>
</comment>
<dbReference type="eggNOG" id="COG0457">
    <property type="taxonomic scope" value="Bacteria"/>
</dbReference>
<dbReference type="eggNOG" id="COG0791">
    <property type="taxonomic scope" value="Bacteria"/>
</dbReference>
<protein>
    <recommendedName>
        <fullName evidence="2">SLH domain-containing protein</fullName>
    </recommendedName>
</protein>
<reference evidence="3 4" key="1">
    <citation type="journal article" date="2013" name="Int. J. Syst. Evol. Microbiol.">
        <title>Tumebacillus flagellatus sp. nov., an alpha-amylase/pullulanase-producing bacterium isolated from cassava wastewater.</title>
        <authorList>
            <person name="Wang Q."/>
            <person name="Xie N."/>
            <person name="Qin Y."/>
            <person name="Shen N."/>
            <person name="Zhu J."/>
            <person name="Mi H."/>
            <person name="Huang R."/>
        </authorList>
    </citation>
    <scope>NUCLEOTIDE SEQUENCE [LARGE SCALE GENOMIC DNA]</scope>
    <source>
        <strain evidence="3 4">GST4</strain>
    </source>
</reference>
<evidence type="ECO:0000259" key="2">
    <source>
        <dbReference type="PROSITE" id="PS51272"/>
    </source>
</evidence>
<gene>
    <name evidence="3" type="ORF">EL26_21535</name>
</gene>
<dbReference type="OrthoDB" id="9798935at2"/>
<proteinExistence type="predicted"/>
<dbReference type="InterPro" id="IPR001119">
    <property type="entry name" value="SLH_dom"/>
</dbReference>
<feature type="domain" description="SLH" evidence="2">
    <location>
        <begin position="99"/>
        <end position="157"/>
    </location>
</feature>
<evidence type="ECO:0000313" key="4">
    <source>
        <dbReference type="Proteomes" id="UP000027931"/>
    </source>
</evidence>
<keyword evidence="4" id="KW-1185">Reference proteome</keyword>
<dbReference type="EMBL" id="JMIR01000041">
    <property type="protein sequence ID" value="KEO81263.1"/>
    <property type="molecule type" value="Genomic_DNA"/>
</dbReference>
<dbReference type="AlphaFoldDB" id="A0A074LN43"/>
<evidence type="ECO:0000256" key="1">
    <source>
        <dbReference type="SAM" id="SignalP"/>
    </source>
</evidence>
<feature type="chain" id="PRO_5001698412" description="SLH domain-containing protein" evidence="1">
    <location>
        <begin position="28"/>
        <end position="494"/>
    </location>
</feature>
<keyword evidence="1" id="KW-0732">Signal</keyword>
<organism evidence="3 4">
    <name type="scientific">Tumebacillus flagellatus</name>
    <dbReference type="NCBI Taxonomy" id="1157490"/>
    <lineage>
        <taxon>Bacteria</taxon>
        <taxon>Bacillati</taxon>
        <taxon>Bacillota</taxon>
        <taxon>Bacilli</taxon>
        <taxon>Bacillales</taxon>
        <taxon>Alicyclobacillaceae</taxon>
        <taxon>Tumebacillus</taxon>
    </lineage>
</organism>
<name>A0A074LN43_9BACL</name>
<dbReference type="PANTHER" id="PTHR43308:SF5">
    <property type="entry name" value="S-LAYER PROTEIN _ PEPTIDOGLYCAN ENDO-BETA-N-ACETYLGLUCOSAMINIDASE"/>
    <property type="match status" value="1"/>
</dbReference>
<dbReference type="PROSITE" id="PS51272">
    <property type="entry name" value="SLH"/>
    <property type="match status" value="3"/>
</dbReference>
<dbReference type="RefSeq" id="WP_052036638.1">
    <property type="nucleotide sequence ID" value="NZ_JMIR01000041.1"/>
</dbReference>
<dbReference type="PANTHER" id="PTHR43308">
    <property type="entry name" value="OUTER MEMBRANE PROTEIN ALPHA-RELATED"/>
    <property type="match status" value="1"/>
</dbReference>
<feature type="domain" description="SLH" evidence="2">
    <location>
        <begin position="159"/>
        <end position="221"/>
    </location>
</feature>